<evidence type="ECO:0000256" key="2">
    <source>
        <dbReference type="ARBA" id="ARBA00023002"/>
    </source>
</evidence>
<dbReference type="PROSITE" id="PS51349">
    <property type="entry name" value="FMN_HYDROXY_ACID_DH_2"/>
    <property type="match status" value="1"/>
</dbReference>
<dbReference type="Proteomes" id="UP001162483">
    <property type="component" value="Unassembled WGS sequence"/>
</dbReference>
<gene>
    <name evidence="5" type="ORF">SPARVUS_LOCUS1664743</name>
</gene>
<accession>A0ABN9AV30</accession>
<proteinExistence type="inferred from homology"/>
<dbReference type="InterPro" id="IPR013785">
    <property type="entry name" value="Aldolase_TIM"/>
</dbReference>
<evidence type="ECO:0000259" key="4">
    <source>
        <dbReference type="PROSITE" id="PS51349"/>
    </source>
</evidence>
<dbReference type="SUPFAM" id="SSF51395">
    <property type="entry name" value="FMN-linked oxidoreductases"/>
    <property type="match status" value="1"/>
</dbReference>
<evidence type="ECO:0000256" key="3">
    <source>
        <dbReference type="ARBA" id="ARBA00024042"/>
    </source>
</evidence>
<keyword evidence="6" id="KW-1185">Reference proteome</keyword>
<comment type="caution">
    <text evidence="5">The sequence shown here is derived from an EMBL/GenBank/DDBJ whole genome shotgun (WGS) entry which is preliminary data.</text>
</comment>
<name>A0ABN9AV30_9NEOB</name>
<protein>
    <recommendedName>
        <fullName evidence="4">FMN hydroxy acid dehydrogenase domain-containing protein</fullName>
    </recommendedName>
</protein>
<dbReference type="PANTHER" id="PTHR10578:SF149">
    <property type="entry name" value="2-HYDROXYACID OXIDASE 2"/>
    <property type="match status" value="1"/>
</dbReference>
<reference evidence="5" key="1">
    <citation type="submission" date="2023-05" db="EMBL/GenBank/DDBJ databases">
        <authorList>
            <person name="Stuckert A."/>
        </authorList>
    </citation>
    <scope>NUCLEOTIDE SEQUENCE</scope>
</reference>
<keyword evidence="2" id="KW-0560">Oxidoreductase</keyword>
<comment type="similarity">
    <text evidence="3">Belongs to the FMN-dependent alpha-hydroxy acid dehydrogenase family.</text>
</comment>
<dbReference type="CDD" id="cd02809">
    <property type="entry name" value="alpha_hydroxyacid_oxid_FMN"/>
    <property type="match status" value="1"/>
</dbReference>
<sequence>MPLICLSDFEAYAKDHLPKATWEYYAAGADDCCTRDDNLLAFKRIRLRPRMLRDVSVTDTRTTILGTEVSCPIGIAPTAFHCLAWPDGEMSTARAAEGLNLCYVASTYSTCSVEEIVAAAPEGPRWFQLYVYRDRKLSEGLVHRAEALGFKALVLTVDVPYTGKRRSDIRNNFRLPPHLKVKKLNQCGPDNYGVPANTLDPSISWKDIVYWLQNLTRLPIIIKGITDKGRRGVGGRARCPRHHRIQSWGRQLDGELATVW</sequence>
<evidence type="ECO:0000313" key="6">
    <source>
        <dbReference type="Proteomes" id="UP001162483"/>
    </source>
</evidence>
<dbReference type="InterPro" id="IPR037396">
    <property type="entry name" value="FMN_HAD"/>
</dbReference>
<feature type="domain" description="FMN hydroxy acid dehydrogenase" evidence="4">
    <location>
        <begin position="1"/>
        <end position="260"/>
    </location>
</feature>
<evidence type="ECO:0000313" key="5">
    <source>
        <dbReference type="EMBL" id="CAI9539911.1"/>
    </source>
</evidence>
<dbReference type="EMBL" id="CATNWA010001352">
    <property type="protein sequence ID" value="CAI9539911.1"/>
    <property type="molecule type" value="Genomic_DNA"/>
</dbReference>
<organism evidence="5 6">
    <name type="scientific">Staurois parvus</name>
    <dbReference type="NCBI Taxonomy" id="386267"/>
    <lineage>
        <taxon>Eukaryota</taxon>
        <taxon>Metazoa</taxon>
        <taxon>Chordata</taxon>
        <taxon>Craniata</taxon>
        <taxon>Vertebrata</taxon>
        <taxon>Euteleostomi</taxon>
        <taxon>Amphibia</taxon>
        <taxon>Batrachia</taxon>
        <taxon>Anura</taxon>
        <taxon>Neobatrachia</taxon>
        <taxon>Ranoidea</taxon>
        <taxon>Ranidae</taxon>
        <taxon>Staurois</taxon>
    </lineage>
</organism>
<dbReference type="Gene3D" id="3.20.20.70">
    <property type="entry name" value="Aldolase class I"/>
    <property type="match status" value="1"/>
</dbReference>
<dbReference type="InterPro" id="IPR012133">
    <property type="entry name" value="Alpha-hydoxy_acid_DH_FMN"/>
</dbReference>
<dbReference type="Pfam" id="PF01070">
    <property type="entry name" value="FMN_dh"/>
    <property type="match status" value="1"/>
</dbReference>
<comment type="cofactor">
    <cofactor evidence="1">
        <name>FMN</name>
        <dbReference type="ChEBI" id="CHEBI:58210"/>
    </cofactor>
</comment>
<dbReference type="PANTHER" id="PTHR10578">
    <property type="entry name" value="S -2-HYDROXY-ACID OXIDASE-RELATED"/>
    <property type="match status" value="1"/>
</dbReference>
<evidence type="ECO:0000256" key="1">
    <source>
        <dbReference type="ARBA" id="ARBA00001917"/>
    </source>
</evidence>
<dbReference type="InterPro" id="IPR000262">
    <property type="entry name" value="FMN-dep_DH"/>
</dbReference>